<sequence>MEMIQSLSSRVVLGSVLGLLLVTGAFAHHGWSWAEADQIELTGTIREISMAPPHPTLNVETKNDGIWLVELGNPRLTERSGFVEGVAKVGDPIVALGNRSLDRSEKRMKAVRITVAGKVYDIYPERIQTN</sequence>
<accession>A0A1L3LJV6</accession>
<evidence type="ECO:0000313" key="2">
    <source>
        <dbReference type="Proteomes" id="UP000182306"/>
    </source>
</evidence>
<dbReference type="AlphaFoldDB" id="A0A1L3LJV6"/>
<reference evidence="1 2" key="1">
    <citation type="submission" date="2015-10" db="EMBL/GenBank/DDBJ databases">
        <title>Genomic differences between typical nodule nitrogen-fixing rhizobial strains and those coming from bean seeds.</title>
        <authorList>
            <person name="Peralta H."/>
            <person name="Aguilar-Vera A."/>
            <person name="Diaz R."/>
            <person name="Mora Y."/>
            <person name="Martinez-Batallar G."/>
            <person name="Salazar E."/>
            <person name="Vargas-Lagunas C."/>
            <person name="Encarnacion S."/>
            <person name="Girard L."/>
            <person name="Mora J."/>
        </authorList>
    </citation>
    <scope>NUCLEOTIDE SEQUENCE [LARGE SCALE GENOMIC DNA]</scope>
    <source>
        <strain evidence="1 2">CFNEI 73</strain>
    </source>
</reference>
<dbReference type="STRING" id="194963.SAMCFNEI73_Ch1005"/>
<proteinExistence type="predicted"/>
<keyword evidence="2" id="KW-1185">Reference proteome</keyword>
<protein>
    <submittedName>
        <fullName evidence="1">Uncharacterized protein</fullName>
    </submittedName>
</protein>
<evidence type="ECO:0000313" key="1">
    <source>
        <dbReference type="EMBL" id="APG90323.1"/>
    </source>
</evidence>
<organism evidence="1 2">
    <name type="scientific">Sinorhizobium americanum</name>
    <dbReference type="NCBI Taxonomy" id="194963"/>
    <lineage>
        <taxon>Bacteria</taxon>
        <taxon>Pseudomonadati</taxon>
        <taxon>Pseudomonadota</taxon>
        <taxon>Alphaproteobacteria</taxon>
        <taxon>Hyphomicrobiales</taxon>
        <taxon>Rhizobiaceae</taxon>
        <taxon>Sinorhizobium/Ensifer group</taxon>
        <taxon>Sinorhizobium</taxon>
    </lineage>
</organism>
<dbReference type="EMBL" id="CP013107">
    <property type="protein sequence ID" value="APG90323.1"/>
    <property type="molecule type" value="Genomic_DNA"/>
</dbReference>
<gene>
    <name evidence="1" type="ORF">SAMCFNEI73_Ch1005</name>
</gene>
<dbReference type="Pfam" id="PF19649">
    <property type="entry name" value="DUF6152"/>
    <property type="match status" value="1"/>
</dbReference>
<name>A0A1L3LJV6_9HYPH</name>
<dbReference type="Proteomes" id="UP000182306">
    <property type="component" value="Chromosome"/>
</dbReference>
<dbReference type="KEGG" id="same:SAMCFNEI73_Ch1005"/>
<dbReference type="InterPro" id="IPR046150">
    <property type="entry name" value="DUF6152"/>
</dbReference>